<accession>A0A0F5L685</accession>
<reference evidence="1 2" key="1">
    <citation type="submission" date="2015-03" db="EMBL/GenBank/DDBJ databases">
        <authorList>
            <person name="Hassan Y.I."/>
            <person name="Lepp D."/>
            <person name="Zhou T."/>
        </authorList>
    </citation>
    <scope>NUCLEOTIDE SEQUENCE [LARGE SCALE GENOMIC DNA]</scope>
    <source>
        <strain evidence="1 2">GH2-10</strain>
    </source>
</reference>
<dbReference type="RefSeq" id="WP_046143994.1">
    <property type="nucleotide sequence ID" value="NZ_LAJG01000033.1"/>
</dbReference>
<proteinExistence type="predicted"/>
<dbReference type="STRING" id="361041.VW35_15440"/>
<dbReference type="AlphaFoldDB" id="A0A0F5L685"/>
<comment type="caution">
    <text evidence="1">The sequence shown here is derived from an EMBL/GenBank/DDBJ whole genome shotgun (WGS) entry which is preliminary data.</text>
</comment>
<organism evidence="1 2">
    <name type="scientific">Devosia soli</name>
    <dbReference type="NCBI Taxonomy" id="361041"/>
    <lineage>
        <taxon>Bacteria</taxon>
        <taxon>Pseudomonadati</taxon>
        <taxon>Pseudomonadota</taxon>
        <taxon>Alphaproteobacteria</taxon>
        <taxon>Hyphomicrobiales</taxon>
        <taxon>Devosiaceae</taxon>
        <taxon>Devosia</taxon>
    </lineage>
</organism>
<evidence type="ECO:0000313" key="1">
    <source>
        <dbReference type="EMBL" id="KKB77122.1"/>
    </source>
</evidence>
<dbReference type="PATRIC" id="fig|361041.3.peg.2483"/>
<dbReference type="Proteomes" id="UP000033514">
    <property type="component" value="Unassembled WGS sequence"/>
</dbReference>
<protein>
    <recommendedName>
        <fullName evidence="3">DUF429 domain-containing protein</fullName>
    </recommendedName>
</protein>
<dbReference type="Pfam" id="PF04250">
    <property type="entry name" value="DUF429"/>
    <property type="match status" value="1"/>
</dbReference>
<name>A0A0F5L685_9HYPH</name>
<sequence length="270" mass="28695">MLGTAIIGFDSAWTDNPKAPGAVSVIAIDETGAKTFVAPRLATFGQALEVIAGEQTRHERVFVAIDQPTIVPNLGGARPVDRVAASLMSWLGGGVQPANRSRTGMFDADAPIWAFKAALGASDNPELARDGVAGTYIAEVFPAMSLPSMALEFCGRRMGPRYNPGRKATFKIDDWQAVLVCAAACGDALGIDGVADWCAVHAQKPWPSKADQDLLDGLLCALIGYLWLFEPRSRLLMIGDLIEGYMVAPAIGEARARLEAAALLRSVPCR</sequence>
<gene>
    <name evidence="1" type="ORF">VW35_15440</name>
</gene>
<dbReference type="InterPro" id="IPR007362">
    <property type="entry name" value="DUF429"/>
</dbReference>
<dbReference type="EMBL" id="LAJG01000033">
    <property type="protein sequence ID" value="KKB77122.1"/>
    <property type="molecule type" value="Genomic_DNA"/>
</dbReference>
<evidence type="ECO:0008006" key="3">
    <source>
        <dbReference type="Google" id="ProtNLM"/>
    </source>
</evidence>
<dbReference type="PIRSF" id="PIRSF018008">
    <property type="entry name" value="UCP018008"/>
    <property type="match status" value="1"/>
</dbReference>
<evidence type="ECO:0000313" key="2">
    <source>
        <dbReference type="Proteomes" id="UP000033514"/>
    </source>
</evidence>
<dbReference type="OrthoDB" id="9801824at2"/>
<dbReference type="InterPro" id="IPR008306">
    <property type="entry name" value="UCP018008"/>
</dbReference>
<keyword evidence="2" id="KW-1185">Reference proteome</keyword>